<keyword evidence="2" id="KW-1185">Reference proteome</keyword>
<name>A0A7G7G2N9_9BACT</name>
<accession>A0A7G7G2N9</accession>
<organism evidence="1 2">
    <name type="scientific">Adhaeribacter swui</name>
    <dbReference type="NCBI Taxonomy" id="2086471"/>
    <lineage>
        <taxon>Bacteria</taxon>
        <taxon>Pseudomonadati</taxon>
        <taxon>Bacteroidota</taxon>
        <taxon>Cytophagia</taxon>
        <taxon>Cytophagales</taxon>
        <taxon>Hymenobacteraceae</taxon>
        <taxon>Adhaeribacter</taxon>
    </lineage>
</organism>
<gene>
    <name evidence="1" type="ORF">HUW51_01260</name>
</gene>
<dbReference type="Proteomes" id="UP000515237">
    <property type="component" value="Chromosome"/>
</dbReference>
<dbReference type="InterPro" id="IPR032595">
    <property type="entry name" value="DUF4905"/>
</dbReference>
<proteinExistence type="predicted"/>
<protein>
    <submittedName>
        <fullName evidence="1">DUF4905 domain-containing protein</fullName>
    </submittedName>
</protein>
<dbReference type="EMBL" id="CP055156">
    <property type="protein sequence ID" value="QNF31423.1"/>
    <property type="molecule type" value="Genomic_DNA"/>
</dbReference>
<reference evidence="1 2" key="1">
    <citation type="journal article" date="2018" name="Int. J. Syst. Evol. Microbiol.">
        <title>Adhaeribacter swui sp. nov., isolated from wet mud.</title>
        <authorList>
            <person name="Kim D.U."/>
            <person name="Kim K.W."/>
            <person name="Kang M.S."/>
            <person name="Kim J.Y."/>
            <person name="Jang J.H."/>
            <person name="Kim M.K."/>
        </authorList>
    </citation>
    <scope>NUCLEOTIDE SEQUENCE [LARGE SCALE GENOMIC DNA]</scope>
    <source>
        <strain evidence="1 2">KCTC 52873</strain>
    </source>
</reference>
<evidence type="ECO:0000313" key="2">
    <source>
        <dbReference type="Proteomes" id="UP000515237"/>
    </source>
</evidence>
<dbReference type="RefSeq" id="WP_185272197.1">
    <property type="nucleotide sequence ID" value="NZ_CP055156.1"/>
</dbReference>
<sequence>MDIPQKRFSLTFKVPIWQIRPDFEQELLAIELRDGDRLQTEFILLDVKTGQAGAPYQAPENWWVGLEDTNWRVFFLHGFADRKVGAHVGITAVSADKQQILWQHNEAVFYGLVEGGKVLAQPDKTEKAKFIALDAHSGAILENAIPREQAEAAVAAFARTRAQRGFYPVPYPVESEYFNLLSRFVLTRTGRQVAGIIDYLEVGKFLILSYYEAAPDDKWKNWLGLFAAETGVLVWEQVINDSLAGWGTSSFFVMKNTLLFITEKDTLVGYSF</sequence>
<dbReference type="AlphaFoldDB" id="A0A7G7G2N9"/>
<evidence type="ECO:0000313" key="1">
    <source>
        <dbReference type="EMBL" id="QNF31423.1"/>
    </source>
</evidence>
<dbReference type="KEGG" id="aswu:HUW51_01260"/>
<dbReference type="Pfam" id="PF16248">
    <property type="entry name" value="DUF4905"/>
    <property type="match status" value="1"/>
</dbReference>